<dbReference type="GO" id="GO:0061631">
    <property type="term" value="F:ubiquitin conjugating enzyme activity"/>
    <property type="evidence" value="ECO:0007669"/>
    <property type="project" value="UniProtKB-EC"/>
</dbReference>
<dbReference type="InterPro" id="IPR016135">
    <property type="entry name" value="UBQ-conjugating_enzyme/RWD"/>
</dbReference>
<feature type="domain" description="UBC core" evidence="8">
    <location>
        <begin position="92"/>
        <end position="252"/>
    </location>
</feature>
<keyword evidence="3" id="KW-0547">Nucleotide-binding</keyword>
<dbReference type="FunFam" id="3.10.110.10:FF:000036">
    <property type="entry name" value="ubiquitin-conjugating enzyme E2Q-like protein 1"/>
    <property type="match status" value="1"/>
</dbReference>
<keyword evidence="2" id="KW-0808">Transferase</keyword>
<evidence type="ECO:0000256" key="1">
    <source>
        <dbReference type="ARBA" id="ARBA00012486"/>
    </source>
</evidence>
<evidence type="ECO:0000256" key="5">
    <source>
        <dbReference type="ARBA" id="ARBA00022840"/>
    </source>
</evidence>
<dbReference type="InterPro" id="IPR000608">
    <property type="entry name" value="UBC"/>
</dbReference>
<protein>
    <recommendedName>
        <fullName evidence="1">E2 ubiquitin-conjugating enzyme</fullName>
        <ecNumber evidence="1">2.3.2.23</ecNumber>
    </recommendedName>
</protein>
<dbReference type="Proteomes" id="UP001430953">
    <property type="component" value="Unassembled WGS sequence"/>
</dbReference>
<evidence type="ECO:0000256" key="6">
    <source>
        <dbReference type="ARBA" id="ARBA00055455"/>
    </source>
</evidence>
<dbReference type="Gene3D" id="3.10.110.10">
    <property type="entry name" value="Ubiquitin Conjugating Enzyme"/>
    <property type="match status" value="1"/>
</dbReference>
<comment type="caution">
    <text evidence="9">The sequence shown here is derived from an EMBL/GenBank/DDBJ whole genome shotgun (WGS) entry which is preliminary data.</text>
</comment>
<evidence type="ECO:0000313" key="9">
    <source>
        <dbReference type="EMBL" id="KAL0101827.1"/>
    </source>
</evidence>
<proteinExistence type="predicted"/>
<evidence type="ECO:0000259" key="8">
    <source>
        <dbReference type="PROSITE" id="PS50127"/>
    </source>
</evidence>
<keyword evidence="5" id="KW-0067">ATP-binding</keyword>
<dbReference type="SMART" id="SM00212">
    <property type="entry name" value="UBCc"/>
    <property type="match status" value="1"/>
</dbReference>
<evidence type="ECO:0000256" key="3">
    <source>
        <dbReference type="ARBA" id="ARBA00022741"/>
    </source>
</evidence>
<dbReference type="SUPFAM" id="SSF54495">
    <property type="entry name" value="UBC-like"/>
    <property type="match status" value="1"/>
</dbReference>
<sequence>MSTKSKEKVVAAIRKLFRSSDKIAEPEVASSSTNSPSRRLLNRHHRPDVVTPMDGPILENPDSAHIDRTCSFKSKKSTKDNNECRSTCDKDIGLRRLMKEFNRIQRAQHDDSAFTVELVNDNVFEWFVRLHKIDPDSKLAADMRKLKIPHILLHVIFPKEFPFAPPFMRVISPRINQGHVMQGGAICMELLTPRGWCCAYSVESMIIQFAASIVKGQGRVARLKNPNKEYNQQLAEQTFKNLVKTHEKCGWVTPPFNEG</sequence>
<dbReference type="EMBL" id="JADYXP020000024">
    <property type="protein sequence ID" value="KAL0101827.1"/>
    <property type="molecule type" value="Genomic_DNA"/>
</dbReference>
<organism evidence="9 10">
    <name type="scientific">Cardiocondyla obscurior</name>
    <dbReference type="NCBI Taxonomy" id="286306"/>
    <lineage>
        <taxon>Eukaryota</taxon>
        <taxon>Metazoa</taxon>
        <taxon>Ecdysozoa</taxon>
        <taxon>Arthropoda</taxon>
        <taxon>Hexapoda</taxon>
        <taxon>Insecta</taxon>
        <taxon>Pterygota</taxon>
        <taxon>Neoptera</taxon>
        <taxon>Endopterygota</taxon>
        <taxon>Hymenoptera</taxon>
        <taxon>Apocrita</taxon>
        <taxon>Aculeata</taxon>
        <taxon>Formicoidea</taxon>
        <taxon>Formicidae</taxon>
        <taxon>Myrmicinae</taxon>
        <taxon>Cardiocondyla</taxon>
    </lineage>
</organism>
<dbReference type="CDD" id="cd23802">
    <property type="entry name" value="UBCc_UBE2Q"/>
    <property type="match status" value="1"/>
</dbReference>
<accession>A0AAW2EJ45</accession>
<evidence type="ECO:0000256" key="2">
    <source>
        <dbReference type="ARBA" id="ARBA00022679"/>
    </source>
</evidence>
<dbReference type="Pfam" id="PF00179">
    <property type="entry name" value="UQ_con"/>
    <property type="match status" value="1"/>
</dbReference>
<evidence type="ECO:0000256" key="4">
    <source>
        <dbReference type="ARBA" id="ARBA00022786"/>
    </source>
</evidence>
<keyword evidence="10" id="KW-1185">Reference proteome</keyword>
<keyword evidence="4" id="KW-0833">Ubl conjugation pathway</keyword>
<dbReference type="AlphaFoldDB" id="A0AAW2EJ45"/>
<evidence type="ECO:0000256" key="7">
    <source>
        <dbReference type="SAM" id="MobiDB-lite"/>
    </source>
</evidence>
<evidence type="ECO:0000313" key="10">
    <source>
        <dbReference type="Proteomes" id="UP001430953"/>
    </source>
</evidence>
<name>A0AAW2EJ45_9HYME</name>
<dbReference type="GO" id="GO:0005524">
    <property type="term" value="F:ATP binding"/>
    <property type="evidence" value="ECO:0007669"/>
    <property type="project" value="UniProtKB-KW"/>
</dbReference>
<dbReference type="PROSITE" id="PS50127">
    <property type="entry name" value="UBC_2"/>
    <property type="match status" value="1"/>
</dbReference>
<feature type="region of interest" description="Disordered" evidence="7">
    <location>
        <begin position="22"/>
        <end position="62"/>
    </location>
</feature>
<comment type="function">
    <text evidence="6">Probable E2 ubiquitin-protein ligase that catalyzes the covalent attachment of ubiquitin to target proteins. May facilitate the monoubiquitination and degradation of MTOR and CCNE1 through interaction with FBXW7.</text>
</comment>
<dbReference type="EC" id="2.3.2.23" evidence="1"/>
<reference evidence="9 10" key="1">
    <citation type="submission" date="2023-03" db="EMBL/GenBank/DDBJ databases">
        <title>High recombination rates correlate with genetic variation in Cardiocondyla obscurior ants.</title>
        <authorList>
            <person name="Errbii M."/>
        </authorList>
    </citation>
    <scope>NUCLEOTIDE SEQUENCE [LARGE SCALE GENOMIC DNA]</scope>
    <source>
        <strain evidence="9">Alpha-2009</strain>
        <tissue evidence="9">Whole body</tissue>
    </source>
</reference>
<gene>
    <name evidence="9" type="ORF">PUN28_019161</name>
</gene>